<dbReference type="Proteomes" id="UP000613768">
    <property type="component" value="Unassembled WGS sequence"/>
</dbReference>
<dbReference type="SMART" id="SM00257">
    <property type="entry name" value="LysM"/>
    <property type="match status" value="1"/>
</dbReference>
<feature type="signal peptide" evidence="1">
    <location>
        <begin position="1"/>
        <end position="22"/>
    </location>
</feature>
<evidence type="ECO:0000313" key="4">
    <source>
        <dbReference type="Proteomes" id="UP000613768"/>
    </source>
</evidence>
<dbReference type="RefSeq" id="WP_192028554.1">
    <property type="nucleotide sequence ID" value="NZ_JACYTR010000007.1"/>
</dbReference>
<protein>
    <submittedName>
        <fullName evidence="3">LysM peptidoglycan-binding domain-containing protein</fullName>
    </submittedName>
</protein>
<evidence type="ECO:0000256" key="1">
    <source>
        <dbReference type="SAM" id="SignalP"/>
    </source>
</evidence>
<dbReference type="PROSITE" id="PS51782">
    <property type="entry name" value="LYSM"/>
    <property type="match status" value="1"/>
</dbReference>
<dbReference type="PANTHER" id="PTHR34700">
    <property type="entry name" value="POTASSIUM BINDING PROTEIN KBP"/>
    <property type="match status" value="1"/>
</dbReference>
<dbReference type="InterPro" id="IPR052196">
    <property type="entry name" value="Bact_Kbp"/>
</dbReference>
<evidence type="ECO:0000259" key="2">
    <source>
        <dbReference type="PROSITE" id="PS51782"/>
    </source>
</evidence>
<dbReference type="Gene3D" id="3.10.350.10">
    <property type="entry name" value="LysM domain"/>
    <property type="match status" value="1"/>
</dbReference>
<dbReference type="PANTHER" id="PTHR34700:SF4">
    <property type="entry name" value="PHAGE-LIKE ELEMENT PBSX PROTEIN XKDP"/>
    <property type="match status" value="1"/>
</dbReference>
<reference evidence="3 4" key="1">
    <citation type="submission" date="2020-09" db="EMBL/GenBank/DDBJ databases">
        <title>Pseudoxanthomonas sp. CAU 1598 isolated from sand of Yaerae Beach.</title>
        <authorList>
            <person name="Kim W."/>
        </authorList>
    </citation>
    <scope>NUCLEOTIDE SEQUENCE [LARGE SCALE GENOMIC DNA]</scope>
    <source>
        <strain evidence="3 4">CAU 1598</strain>
    </source>
</reference>
<dbReference type="CDD" id="cd00118">
    <property type="entry name" value="LysM"/>
    <property type="match status" value="1"/>
</dbReference>
<organism evidence="3 4">
    <name type="scientific">Pseudomarimonas arenosa</name>
    <dbReference type="NCBI Taxonomy" id="2774145"/>
    <lineage>
        <taxon>Bacteria</taxon>
        <taxon>Pseudomonadati</taxon>
        <taxon>Pseudomonadota</taxon>
        <taxon>Gammaproteobacteria</taxon>
        <taxon>Lysobacterales</taxon>
        <taxon>Lysobacteraceae</taxon>
        <taxon>Pseudomarimonas</taxon>
    </lineage>
</organism>
<feature type="domain" description="LysM" evidence="2">
    <location>
        <begin position="31"/>
        <end position="79"/>
    </location>
</feature>
<keyword evidence="4" id="KW-1185">Reference proteome</keyword>
<name>A0AAW3ZGH6_9GAMM</name>
<evidence type="ECO:0000313" key="3">
    <source>
        <dbReference type="EMBL" id="MBD8525213.1"/>
    </source>
</evidence>
<dbReference type="Pfam" id="PF01476">
    <property type="entry name" value="LysM"/>
    <property type="match status" value="1"/>
</dbReference>
<dbReference type="SUPFAM" id="SSF54106">
    <property type="entry name" value="LysM domain"/>
    <property type="match status" value="1"/>
</dbReference>
<comment type="caution">
    <text evidence="3">The sequence shown here is derived from an EMBL/GenBank/DDBJ whole genome shotgun (WGS) entry which is preliminary data.</text>
</comment>
<accession>A0AAW3ZGH6</accession>
<feature type="chain" id="PRO_5043991603" evidence="1">
    <location>
        <begin position="23"/>
        <end position="389"/>
    </location>
</feature>
<dbReference type="EMBL" id="JACYTR010000007">
    <property type="protein sequence ID" value="MBD8525213.1"/>
    <property type="molecule type" value="Genomic_DNA"/>
</dbReference>
<dbReference type="InterPro" id="IPR036779">
    <property type="entry name" value="LysM_dom_sf"/>
</dbReference>
<proteinExistence type="predicted"/>
<gene>
    <name evidence="3" type="ORF">IFO71_05600</name>
</gene>
<keyword evidence="1" id="KW-0732">Signal</keyword>
<dbReference type="AlphaFoldDB" id="A0AAW3ZGH6"/>
<sequence>MFKKLLTFAAAFALTVSGYVAAVELRADHPDTYVVKKGDTLWDIAKRFLSEPWLWPEIWQANPQIENPHLIYPGDEISLAYLSGRPVLNVKKLSPEVRREKLDAIQTVPLADIESFLRRYHIMSEEEKDALPYVLGVEEGRLYGTSGYMVYARGGNLQEGDKVAIARPTVRYAKHPHPHTGYPRLRRDEWTMQHGLRPKPSGMEWAYYAASDNGFEVLGWELVELTEGTVTRSGDPSSILLSAQGVEVQKGDVILPKNEHPFDLTFMPHAPRSIPEHLRIMAMTDRVQYGGRNDVIALSAGSEDGIDNGTVFSIYSPGEVVRDEVRHKQRLVSSMPSRKVELPADFVGHAMVFKTFDKVSYALIMDGIRPAQLEDELRAPVRLQQVAQR</sequence>
<dbReference type="InterPro" id="IPR018392">
    <property type="entry name" value="LysM"/>
</dbReference>